<dbReference type="InterPro" id="IPR030678">
    <property type="entry name" value="Peptide/Ni-bd"/>
</dbReference>
<keyword evidence="1" id="KW-0732">Signal</keyword>
<evidence type="ECO:0000313" key="3">
    <source>
        <dbReference type="EMBL" id="MCO5975633.1"/>
    </source>
</evidence>
<dbReference type="PANTHER" id="PTHR30290">
    <property type="entry name" value="PERIPLASMIC BINDING COMPONENT OF ABC TRANSPORTER"/>
    <property type="match status" value="1"/>
</dbReference>
<dbReference type="CDD" id="cd08495">
    <property type="entry name" value="PBP2_NikA_DppA_OppA_like_8"/>
    <property type="match status" value="1"/>
</dbReference>
<dbReference type="InterPro" id="IPR000914">
    <property type="entry name" value="SBP_5_dom"/>
</dbReference>
<sequence length="557" mass="61209">MSPTPRFPSSRSALLGLALAATFGALGSSNALAQEKVLRIAMTAGDIPRTSGQPDQGFEGNRFTGIPMYDGLTQWDLSSATKPSAVIPDLALSWAVDPKDHTKWVFKLRPDVKFHDGSPFNADAVVWNVHKVLDKSAPQYDPAQVGVTASRMPTLRSARKIDDLTVELTTSEPDAFLPINLTNLFMASPAAWQKKYDAVPAGVTDHAERSKQAWTAFAANPSGTGPFKAAKFVPRERLEMVKNPEYWDAKRRPKIDRVVLLPLPEANSRTAALMSGQVDWIEAPAPDALTTLQQRGFKLYSNLQPHIWPWQFSFLPGSPWTDVRVRQAANLCVNRTAMKQLLGGMMVEATGIVEPGHPWRGQPKFQIKYDVPAAQALMQQAGYGPNKHLKVKVQTSASGSGQMLPLPMNEVIQQNLKSCYIDVDFDVVEWNTLFSGWRLGAKDPGAHGANATNVTAATMDPFFAMVRFVSTKAFPPVSNNWGYFSDPKVDAIVEKARTSFDDKKRDAALAELHTEIVNQAPFLFVAHDVGPRAMSAKVGNVVQPQSWFIDIATMTLK</sequence>
<dbReference type="PANTHER" id="PTHR30290:SF83">
    <property type="entry name" value="ABC TRANSPORTER SUBSTRATE-BINDING PROTEIN"/>
    <property type="match status" value="1"/>
</dbReference>
<dbReference type="SUPFAM" id="SSF53850">
    <property type="entry name" value="Periplasmic binding protein-like II"/>
    <property type="match status" value="1"/>
</dbReference>
<gene>
    <name evidence="3" type="ORF">M0L44_02705</name>
</gene>
<dbReference type="RefSeq" id="WP_252768081.1">
    <property type="nucleotide sequence ID" value="NZ_JAMXMC010000002.1"/>
</dbReference>
<evidence type="ECO:0000256" key="1">
    <source>
        <dbReference type="SAM" id="SignalP"/>
    </source>
</evidence>
<dbReference type="Proteomes" id="UP001204851">
    <property type="component" value="Unassembled WGS sequence"/>
</dbReference>
<comment type="caution">
    <text evidence="3">The sequence shown here is derived from an EMBL/GenBank/DDBJ whole genome shotgun (WGS) entry which is preliminary data.</text>
</comment>
<dbReference type="Gene3D" id="3.10.105.10">
    <property type="entry name" value="Dipeptide-binding Protein, Domain 3"/>
    <property type="match status" value="1"/>
</dbReference>
<accession>A0ABT1BHB6</accession>
<proteinExistence type="predicted"/>
<feature type="signal peptide" evidence="1">
    <location>
        <begin position="1"/>
        <end position="33"/>
    </location>
</feature>
<evidence type="ECO:0000259" key="2">
    <source>
        <dbReference type="Pfam" id="PF00496"/>
    </source>
</evidence>
<organism evidence="3 4">
    <name type="scientific">Ideonella oryzae</name>
    <dbReference type="NCBI Taxonomy" id="2937441"/>
    <lineage>
        <taxon>Bacteria</taxon>
        <taxon>Pseudomonadati</taxon>
        <taxon>Pseudomonadota</taxon>
        <taxon>Betaproteobacteria</taxon>
        <taxon>Burkholderiales</taxon>
        <taxon>Sphaerotilaceae</taxon>
        <taxon>Ideonella</taxon>
    </lineage>
</organism>
<protein>
    <submittedName>
        <fullName evidence="3">ABC transporter substrate-binding protein</fullName>
    </submittedName>
</protein>
<keyword evidence="4" id="KW-1185">Reference proteome</keyword>
<feature type="chain" id="PRO_5045956258" evidence="1">
    <location>
        <begin position="34"/>
        <end position="557"/>
    </location>
</feature>
<evidence type="ECO:0000313" key="4">
    <source>
        <dbReference type="Proteomes" id="UP001204851"/>
    </source>
</evidence>
<dbReference type="EMBL" id="JAMXMC010000002">
    <property type="protein sequence ID" value="MCO5975633.1"/>
    <property type="molecule type" value="Genomic_DNA"/>
</dbReference>
<dbReference type="InterPro" id="IPR039424">
    <property type="entry name" value="SBP_5"/>
</dbReference>
<feature type="domain" description="Solute-binding protein family 5" evidence="2">
    <location>
        <begin position="86"/>
        <end position="472"/>
    </location>
</feature>
<name>A0ABT1BHB6_9BURK</name>
<dbReference type="PIRSF" id="PIRSF002741">
    <property type="entry name" value="MppA"/>
    <property type="match status" value="1"/>
</dbReference>
<dbReference type="Pfam" id="PF00496">
    <property type="entry name" value="SBP_bac_5"/>
    <property type="match status" value="1"/>
</dbReference>
<reference evidence="3 4" key="1">
    <citation type="submission" date="2022-06" db="EMBL/GenBank/DDBJ databases">
        <title>Ideonella sp. NS12-5 Genome sequencing and assembly.</title>
        <authorList>
            <person name="Jung Y."/>
        </authorList>
    </citation>
    <scope>NUCLEOTIDE SEQUENCE [LARGE SCALE GENOMIC DNA]</scope>
    <source>
        <strain evidence="3 4">NS12-5</strain>
    </source>
</reference>
<dbReference type="Gene3D" id="3.40.190.10">
    <property type="entry name" value="Periplasmic binding protein-like II"/>
    <property type="match status" value="1"/>
</dbReference>